<dbReference type="Proteomes" id="UP000326939">
    <property type="component" value="Mitochondrion MT"/>
</dbReference>
<protein>
    <submittedName>
        <fullName evidence="3">Uncharacterized protein</fullName>
    </submittedName>
</protein>
<comment type="caution">
    <text evidence="3">The sequence shown here is derived from an EMBL/GenBank/DDBJ whole genome shotgun (WGS) entry which is preliminary data.</text>
</comment>
<proteinExistence type="predicted"/>
<evidence type="ECO:0000313" key="4">
    <source>
        <dbReference type="Proteomes" id="UP000326939"/>
    </source>
</evidence>
<keyword evidence="3" id="KW-0496">Mitochondrion</keyword>
<dbReference type="PANTHER" id="PTHR46201">
    <property type="entry name" value="PHD FINGER PROTEIN MALE MEIOCYTE DEATH 1-RELATED"/>
    <property type="match status" value="1"/>
</dbReference>
<evidence type="ECO:0000259" key="1">
    <source>
        <dbReference type="Pfam" id="PF25565"/>
    </source>
</evidence>
<dbReference type="Pfam" id="PF25874">
    <property type="entry name" value="WHD_plant_repro"/>
    <property type="match status" value="1"/>
</dbReference>
<dbReference type="InterPro" id="IPR057765">
    <property type="entry name" value="MS1-like_ubiquitin"/>
</dbReference>
<gene>
    <name evidence="3" type="ORF">DKX38_030054</name>
</gene>
<evidence type="ECO:0000313" key="3">
    <source>
        <dbReference type="EMBL" id="KAB5511259.1"/>
    </source>
</evidence>
<geneLocation type="mitochondrion" evidence="3"/>
<keyword evidence="4" id="KW-1185">Reference proteome</keyword>
<dbReference type="AlphaFoldDB" id="A0A5N5IVA5"/>
<organism evidence="3 4">
    <name type="scientific">Salix brachista</name>
    <dbReference type="NCBI Taxonomy" id="2182728"/>
    <lineage>
        <taxon>Eukaryota</taxon>
        <taxon>Viridiplantae</taxon>
        <taxon>Streptophyta</taxon>
        <taxon>Embryophyta</taxon>
        <taxon>Tracheophyta</taxon>
        <taxon>Spermatophyta</taxon>
        <taxon>Magnoliopsida</taxon>
        <taxon>eudicotyledons</taxon>
        <taxon>Gunneridae</taxon>
        <taxon>Pentapetalae</taxon>
        <taxon>rosids</taxon>
        <taxon>fabids</taxon>
        <taxon>Malpighiales</taxon>
        <taxon>Salicaceae</taxon>
        <taxon>Saliceae</taxon>
        <taxon>Salix</taxon>
    </lineage>
</organism>
<dbReference type="Pfam" id="PF25565">
    <property type="entry name" value="Ubiquitin_At1g33420"/>
    <property type="match status" value="1"/>
</dbReference>
<reference evidence="4" key="1">
    <citation type="journal article" date="2019" name="Gigascience">
        <title>De novo genome assembly of the endangered Acer yangbiense, a plant species with extremely small populations endemic to Yunnan Province, China.</title>
        <authorList>
            <person name="Yang J."/>
            <person name="Wariss H.M."/>
            <person name="Tao L."/>
            <person name="Zhang R."/>
            <person name="Yun Q."/>
            <person name="Hollingsworth P."/>
            <person name="Dao Z."/>
            <person name="Luo G."/>
            <person name="Guo H."/>
            <person name="Ma Y."/>
            <person name="Sun W."/>
        </authorList>
    </citation>
    <scope>NUCLEOTIDE SEQUENCE [LARGE SCALE GENOMIC DNA]</scope>
    <source>
        <strain evidence="4">cv. br00</strain>
    </source>
</reference>
<evidence type="ECO:0000259" key="2">
    <source>
        <dbReference type="Pfam" id="PF25874"/>
    </source>
</evidence>
<dbReference type="PANTHER" id="PTHR46201:SF9">
    <property type="entry name" value="PHD FINGER PROTEIN MALE MEIOCYTE DEATH 1"/>
    <property type="match status" value="1"/>
</dbReference>
<feature type="domain" description="PTC1-like winged helix-turn-helix" evidence="2">
    <location>
        <begin position="5"/>
        <end position="87"/>
    </location>
</feature>
<dbReference type="InterPro" id="IPR059080">
    <property type="entry name" value="WHD_PTC1"/>
</dbReference>
<dbReference type="EMBL" id="VDCV01000020">
    <property type="protein sequence ID" value="KAB5511259.1"/>
    <property type="molecule type" value="Genomic_DNA"/>
</dbReference>
<accession>A0A5N5IVA5</accession>
<feature type="domain" description="PHD finger protein MALE STERILITY 1-like ubiquitin-like" evidence="1">
    <location>
        <begin position="147"/>
        <end position="203"/>
    </location>
</feature>
<name>A0A5N5IVA5_9ROSI</name>
<sequence length="310" mass="34848">MDSGWPARRFEYAAQIILNALKEKKENKFSHGGMSRQEVRDAARLHIGDTGLLDYVLKSMNNVIVGSHIVCRAVNPSTRVLEYTIHELGNRVLINEPEPEIVPEPLPVPALVPGADVYSDVVYLYTNVLLLYWVTRNQNCSRELKYELTREPGELIVVPPYATVGELKEAVQSAMRDTDFIMEQFVVTDIEDMEGMEDEVFIPALIRLAPCRSMPLRPPGEDPNPTLAIAAGERSDSPRGKRKLGSYAIRISREQRSNLLLPLGPTNNNLFSYTIISVLRYAPTSRGMTLVMPLFNLGRHEIEIRAALSF</sequence>